<organism evidence="2 4">
    <name type="scientific">Caproicibacterium lactatifermentans</name>
    <dbReference type="NCBI Taxonomy" id="2666138"/>
    <lineage>
        <taxon>Bacteria</taxon>
        <taxon>Bacillati</taxon>
        <taxon>Bacillota</taxon>
        <taxon>Clostridia</taxon>
        <taxon>Eubacteriales</taxon>
        <taxon>Oscillospiraceae</taxon>
        <taxon>Caproicibacterium</taxon>
    </lineage>
</organism>
<accession>A0A859DN79</accession>
<keyword evidence="1" id="KW-1133">Transmembrane helix</keyword>
<reference evidence="4 5" key="1">
    <citation type="submission" date="2019-11" db="EMBL/GenBank/DDBJ databases">
        <authorList>
            <person name="Ren C."/>
            <person name="Wang H."/>
            <person name="Xu Y."/>
        </authorList>
    </citation>
    <scope>NUCLEOTIDE SEQUENCE [LARGE SCALE GENOMIC DNA]</scope>
    <source>
        <strain evidence="5">JNU-WLY1368</strain>
        <strain evidence="2 4">LBM 19010</strain>
    </source>
</reference>
<protein>
    <submittedName>
        <fullName evidence="2">Uncharacterized protein</fullName>
    </submittedName>
</protein>
<evidence type="ECO:0000313" key="3">
    <source>
        <dbReference type="EMBL" id="QKO30040.1"/>
    </source>
</evidence>
<evidence type="ECO:0000313" key="4">
    <source>
        <dbReference type="Proteomes" id="UP000501316"/>
    </source>
</evidence>
<evidence type="ECO:0000256" key="1">
    <source>
        <dbReference type="SAM" id="Phobius"/>
    </source>
</evidence>
<dbReference type="RefSeq" id="WP_086036566.1">
    <property type="nucleotide sequence ID" value="NZ_CP046051.1"/>
</dbReference>
<dbReference type="Proteomes" id="UP000501316">
    <property type="component" value="Chromosome"/>
</dbReference>
<keyword evidence="5" id="KW-1185">Reference proteome</keyword>
<dbReference type="KEGG" id="clf:GJQ69_01500"/>
<evidence type="ECO:0000313" key="2">
    <source>
        <dbReference type="EMBL" id="QKN23278.1"/>
    </source>
</evidence>
<evidence type="ECO:0000313" key="5">
    <source>
        <dbReference type="Proteomes" id="UP000509623"/>
    </source>
</evidence>
<reference evidence="3" key="3">
    <citation type="journal article" date="2022" name="Int. J. Syst. Evol. Microbiol.">
        <title>Caproicibacterium lactatifermentans sp. nov., isolated from pit clay used for the production of Chinese strong aroma-type liquor.</title>
        <authorList>
            <person name="Wang H."/>
            <person name="Gu Y."/>
            <person name="Zhao D."/>
            <person name="Qiao Z."/>
            <person name="Zheng J."/>
            <person name="Gao J."/>
            <person name="Ren C."/>
            <person name="Xu Y."/>
        </authorList>
    </citation>
    <scope>NUCLEOTIDE SEQUENCE</scope>
    <source>
        <strain evidence="3">JNU-WLY1368</strain>
    </source>
</reference>
<gene>
    <name evidence="2" type="ORF">GJQ69_01500</name>
    <name evidence="3" type="ORF">GKP14_02850</name>
</gene>
<keyword evidence="1" id="KW-0812">Transmembrane</keyword>
<dbReference type="AlphaFoldDB" id="A0A859DN79"/>
<keyword evidence="1" id="KW-0472">Membrane</keyword>
<name>A0A859DN79_9FIRM</name>
<reference evidence="3" key="2">
    <citation type="journal article" date="2021" name="Appl. Environ. Microbiol.">
        <title>Adaptability of a Caproate-Producing Bacterium Contributes to Its Dominance in an Anaerobic Fermentation System.</title>
        <authorList>
            <person name="Wang H."/>
            <person name="Gu Y."/>
            <person name="Zhou W."/>
            <person name="Zhao D."/>
            <person name="Qiao Z."/>
            <person name="Zheng J."/>
            <person name="Gao J."/>
            <person name="Chen X."/>
            <person name="Ren C."/>
            <person name="Xu Y."/>
        </authorList>
    </citation>
    <scope>NUCLEOTIDE SEQUENCE</scope>
    <source>
        <strain evidence="3">JNU-WLY1368</strain>
    </source>
</reference>
<dbReference type="EMBL" id="CP046161">
    <property type="protein sequence ID" value="QKO30040.1"/>
    <property type="molecule type" value="Genomic_DNA"/>
</dbReference>
<feature type="transmembrane region" description="Helical" evidence="1">
    <location>
        <begin position="12"/>
        <end position="30"/>
    </location>
</feature>
<sequence length="76" mass="8272">MLDWSDGKMSEIFFFISLGCTLLAMVSSPLEWDSWSIAAASVAVVTALGGIYLAFHAWEEPLPEDVPDKPDSSPQP</sequence>
<dbReference type="Proteomes" id="UP000509623">
    <property type="component" value="Chromosome"/>
</dbReference>
<dbReference type="EMBL" id="CP046051">
    <property type="protein sequence ID" value="QKN23278.1"/>
    <property type="molecule type" value="Genomic_DNA"/>
</dbReference>
<feature type="transmembrane region" description="Helical" evidence="1">
    <location>
        <begin position="36"/>
        <end position="55"/>
    </location>
</feature>
<proteinExistence type="predicted"/>